<name>A0AAD8A4X7_DIPPU</name>
<keyword evidence="1" id="KW-0472">Membrane</keyword>
<feature type="transmembrane region" description="Helical" evidence="1">
    <location>
        <begin position="40"/>
        <end position="63"/>
    </location>
</feature>
<keyword evidence="1" id="KW-0812">Transmembrane</keyword>
<accession>A0AAD8A4X7</accession>
<protein>
    <submittedName>
        <fullName evidence="2">Uncharacterized protein</fullName>
    </submittedName>
</protein>
<sequence length="105" mass="12183">MNIMLNEVNMTLPTWLLSPESQAVLMTAIIIILSCVTVTWMIHAIVAILWPLSFILLIFVLFLPETTDHFFKDLLSTDKLRQWIQYLTQQVNNAISALQGYKQRF</sequence>
<organism evidence="2 3">
    <name type="scientific">Diploptera punctata</name>
    <name type="common">Pacific beetle cockroach</name>
    <dbReference type="NCBI Taxonomy" id="6984"/>
    <lineage>
        <taxon>Eukaryota</taxon>
        <taxon>Metazoa</taxon>
        <taxon>Ecdysozoa</taxon>
        <taxon>Arthropoda</taxon>
        <taxon>Hexapoda</taxon>
        <taxon>Insecta</taxon>
        <taxon>Pterygota</taxon>
        <taxon>Neoptera</taxon>
        <taxon>Polyneoptera</taxon>
        <taxon>Dictyoptera</taxon>
        <taxon>Blattodea</taxon>
        <taxon>Blaberoidea</taxon>
        <taxon>Blaberidae</taxon>
        <taxon>Diplopterinae</taxon>
        <taxon>Diploptera</taxon>
    </lineage>
</organism>
<dbReference type="AlphaFoldDB" id="A0AAD8A4X7"/>
<evidence type="ECO:0000313" key="2">
    <source>
        <dbReference type="EMBL" id="KAJ9592200.1"/>
    </source>
</evidence>
<evidence type="ECO:0000256" key="1">
    <source>
        <dbReference type="SAM" id="Phobius"/>
    </source>
</evidence>
<proteinExistence type="predicted"/>
<keyword evidence="3" id="KW-1185">Reference proteome</keyword>
<keyword evidence="1" id="KW-1133">Transmembrane helix</keyword>
<comment type="caution">
    <text evidence="2">The sequence shown here is derived from an EMBL/GenBank/DDBJ whole genome shotgun (WGS) entry which is preliminary data.</text>
</comment>
<evidence type="ECO:0000313" key="3">
    <source>
        <dbReference type="Proteomes" id="UP001233999"/>
    </source>
</evidence>
<reference evidence="2" key="2">
    <citation type="submission" date="2023-05" db="EMBL/GenBank/DDBJ databases">
        <authorList>
            <person name="Fouks B."/>
        </authorList>
    </citation>
    <scope>NUCLEOTIDE SEQUENCE</scope>
    <source>
        <strain evidence="2">Stay&amp;Tobe</strain>
        <tissue evidence="2">Testes</tissue>
    </source>
</reference>
<dbReference type="Proteomes" id="UP001233999">
    <property type="component" value="Unassembled WGS sequence"/>
</dbReference>
<reference evidence="2" key="1">
    <citation type="journal article" date="2023" name="IScience">
        <title>Live-bearing cockroach genome reveals convergent evolutionary mechanisms linked to viviparity in insects and beyond.</title>
        <authorList>
            <person name="Fouks B."/>
            <person name="Harrison M.C."/>
            <person name="Mikhailova A.A."/>
            <person name="Marchal E."/>
            <person name="English S."/>
            <person name="Carruthers M."/>
            <person name="Jennings E.C."/>
            <person name="Chiamaka E.L."/>
            <person name="Frigard R.A."/>
            <person name="Pippel M."/>
            <person name="Attardo G.M."/>
            <person name="Benoit J.B."/>
            <person name="Bornberg-Bauer E."/>
            <person name="Tobe S.S."/>
        </authorList>
    </citation>
    <scope>NUCLEOTIDE SEQUENCE</scope>
    <source>
        <strain evidence="2">Stay&amp;Tobe</strain>
    </source>
</reference>
<feature type="transmembrane region" description="Helical" evidence="1">
    <location>
        <begin position="12"/>
        <end position="34"/>
    </location>
</feature>
<dbReference type="EMBL" id="JASPKZ010003844">
    <property type="protein sequence ID" value="KAJ9592200.1"/>
    <property type="molecule type" value="Genomic_DNA"/>
</dbReference>
<gene>
    <name evidence="2" type="ORF">L9F63_001316</name>
</gene>